<dbReference type="EMBL" id="CP065937">
    <property type="protein sequence ID" value="QQA60918.1"/>
    <property type="molecule type" value="Genomic_DNA"/>
</dbReference>
<proteinExistence type="predicted"/>
<gene>
    <name evidence="1" type="ORF">JC965_24855</name>
</gene>
<reference evidence="1" key="1">
    <citation type="submission" date="2020-12" db="EMBL/GenBank/DDBJ databases">
        <title>GES Beta-lactamases isolated from hospital effluents in Brazil.</title>
        <authorList>
            <person name="Conte D."/>
            <person name="Mesa D."/>
            <person name="Palmeiro J.K."/>
            <person name="Dalla-Costa L.M."/>
        </authorList>
    </citation>
    <scope>NUCLEOTIDE SEQUENCE [LARGE SCALE GENOMIC DNA]</scope>
    <source>
        <strain evidence="1">Aero21</strain>
    </source>
</reference>
<protein>
    <submittedName>
        <fullName evidence="1">Uncharacterized protein</fullName>
    </submittedName>
</protein>
<organism evidence="1">
    <name type="scientific">Aeromonas caviae</name>
    <name type="common">Aeromonas punctata</name>
    <dbReference type="NCBI Taxonomy" id="648"/>
    <lineage>
        <taxon>Bacteria</taxon>
        <taxon>Pseudomonadati</taxon>
        <taxon>Pseudomonadota</taxon>
        <taxon>Gammaproteobacteria</taxon>
        <taxon>Aeromonadales</taxon>
        <taxon>Aeromonadaceae</taxon>
        <taxon>Aeromonas</taxon>
    </lineage>
</organism>
<name>A0A7T3X2B1_AERCA</name>
<evidence type="ECO:0000313" key="1">
    <source>
        <dbReference type="EMBL" id="QQA60918.1"/>
    </source>
</evidence>
<accession>A0A7T3X2B1</accession>
<dbReference type="AlphaFoldDB" id="A0A7T3X2B1"/>
<sequence>MGNQEKKSPDSMGVLLEREEQELRKLCGFVERSLLGGMSSLEKAVKYSSKHHGKTHELTRQAKEKLRLFRENKWVRRIFPAIAWHDDKQHLLVLTTQKMFASFYDGKQKVRMSSGQLAGKVVFVDEFDVSIHQDGVDGISSAGMG</sequence>